<proteinExistence type="predicted"/>
<feature type="domain" description="BIG2" evidence="1">
    <location>
        <begin position="14"/>
        <end position="95"/>
    </location>
</feature>
<dbReference type="InterPro" id="IPR003343">
    <property type="entry name" value="Big_2"/>
</dbReference>
<dbReference type="SMART" id="SM00635">
    <property type="entry name" value="BID_2"/>
    <property type="match status" value="2"/>
</dbReference>
<dbReference type="InterPro" id="IPR011444">
    <property type="entry name" value="DUF1549"/>
</dbReference>
<dbReference type="PANTHER" id="PTHR35889">
    <property type="entry name" value="CYCLOINULO-OLIGOSACCHARIDE FRUCTANOTRANSFERASE-RELATED"/>
    <property type="match status" value="1"/>
</dbReference>
<keyword evidence="3" id="KW-1185">Reference proteome</keyword>
<reference evidence="2 3" key="2">
    <citation type="submission" date="2019-01" db="EMBL/GenBank/DDBJ databases">
        <title>Tautonia sociabilis, a novel thermotolerant planctomycete of Isosphaeraceae family, isolated from a 4000 m deep subterranean habitat.</title>
        <authorList>
            <person name="Kovaleva O.L."/>
            <person name="Elcheninov A.G."/>
            <person name="Van Heerden E."/>
            <person name="Toshchakov S.V."/>
            <person name="Novikov A."/>
            <person name="Bonch-Osmolovskaya E.A."/>
            <person name="Kublanov I.V."/>
        </authorList>
    </citation>
    <scope>NUCLEOTIDE SEQUENCE [LARGE SCALE GENOMIC DNA]</scope>
    <source>
        <strain evidence="2 3">GM2012</strain>
    </source>
</reference>
<dbReference type="PANTHER" id="PTHR35889:SF3">
    <property type="entry name" value="F-BOX DOMAIN-CONTAINING PROTEIN"/>
    <property type="match status" value="1"/>
</dbReference>
<protein>
    <submittedName>
        <fullName evidence="2">DUF1553 domain-containing protein</fullName>
    </submittedName>
</protein>
<organism evidence="2 3">
    <name type="scientific">Tautonia sociabilis</name>
    <dbReference type="NCBI Taxonomy" id="2080755"/>
    <lineage>
        <taxon>Bacteria</taxon>
        <taxon>Pseudomonadati</taxon>
        <taxon>Planctomycetota</taxon>
        <taxon>Planctomycetia</taxon>
        <taxon>Isosphaerales</taxon>
        <taxon>Isosphaeraceae</taxon>
        <taxon>Tautonia</taxon>
    </lineage>
</organism>
<comment type="caution">
    <text evidence="2">The sequence shown here is derived from an EMBL/GenBank/DDBJ whole genome shotgun (WGS) entry which is preliminary data.</text>
</comment>
<dbReference type="Pfam" id="PF07587">
    <property type="entry name" value="PSD1"/>
    <property type="match status" value="1"/>
</dbReference>
<dbReference type="SUPFAM" id="SSF49373">
    <property type="entry name" value="Invasin/intimin cell-adhesion fragments"/>
    <property type="match status" value="1"/>
</dbReference>
<name>A0A432MPY1_9BACT</name>
<evidence type="ECO:0000313" key="3">
    <source>
        <dbReference type="Proteomes" id="UP000280296"/>
    </source>
</evidence>
<dbReference type="Gene3D" id="2.60.40.1080">
    <property type="match status" value="2"/>
</dbReference>
<dbReference type="AlphaFoldDB" id="A0A432MPY1"/>
<reference evidence="2 3" key="1">
    <citation type="submission" date="2018-12" db="EMBL/GenBank/DDBJ databases">
        <authorList>
            <person name="Toschakov S.V."/>
        </authorList>
    </citation>
    <scope>NUCLEOTIDE SEQUENCE [LARGE SCALE GENOMIC DNA]</scope>
    <source>
        <strain evidence="2 3">GM2012</strain>
    </source>
</reference>
<gene>
    <name evidence="2" type="ORF">TsocGM_02630</name>
</gene>
<dbReference type="Pfam" id="PF07583">
    <property type="entry name" value="PSCyt2"/>
    <property type="match status" value="1"/>
</dbReference>
<dbReference type="InterPro" id="IPR008964">
    <property type="entry name" value="Invasin/intimin_cell_adhesion"/>
</dbReference>
<dbReference type="EMBL" id="RYZH01000003">
    <property type="protein sequence ID" value="RUL89400.1"/>
    <property type="molecule type" value="Genomic_DNA"/>
</dbReference>
<dbReference type="InterPro" id="IPR022655">
    <property type="entry name" value="DUF1553"/>
</dbReference>
<sequence length="804" mass="88206">MVGASAPPEVAGSAASDLSIVPDEIHLTGSSARQQLVVTGNADGRTVDLSALVSFRSENPSVVSVDEHGVARPEGDGNTVIVAVLDGEEARASVTVTGMSIARPVTFERDVMPLLTRLGCNSGPCHGKQRGQNGFQLSLLGFDPTFDHNALTKEARGRRVFPAAPEQSLTLLKATASLPHGGGKRIEPDSEEYRILRDWIASGMPRDPEGSPTVVGLDIWPPERSLAAGDQQRAIVTARYSDGSTADVTHLAAFQSNESAVVAVDDSGLIRAGDRPGEAAISARFEGHFATCSVTIPLEGEVPASLYDDLPRSNVIDGLVWAKLRKLGLTPSPETDDSTFLRRAYLDAIGRLPSLEETRAFLDDPSPEKRASLVDRLLERPEYADYWATKWMDLLRPNPYRVGIKAVWNLDAWIRRAFRENMPYDEFVRTIVTAQGSTFSEGPSTIFRDRREPEELTTMVSQLFLGIRLECAKCHHHPFEVWGQDDFYGFAAYFAEVGRKGTGLSPPISGGEEVIFASGKGAVSHPLTGERMEPAPLFGEAPDPDDDPRRALASWMTDPDNPYFARVIANRVWADLMGVGLVMPVDDLRATNPPTNPELLDALADEFVQSGFDLKHLIRTIMTSRVYALDSLPNDRNVADVRNYARHYRKRLPAEVLIDAICDVTGIPEEYDAAAPGTRATQIWTHRVPSTFLDTFGRPDANQDPPCERTPDTSVTQVLHLMNAPSLHAKITHEDGLAARLAASDRPPSAIVEELYLLLYCRRPTEEERSVALAVFDEPGVDRRRACEDLLWALLNSAEFLFID</sequence>
<evidence type="ECO:0000259" key="1">
    <source>
        <dbReference type="SMART" id="SM00635"/>
    </source>
</evidence>
<feature type="domain" description="BIG2" evidence="1">
    <location>
        <begin position="213"/>
        <end position="295"/>
    </location>
</feature>
<dbReference type="Proteomes" id="UP000280296">
    <property type="component" value="Unassembled WGS sequence"/>
</dbReference>
<dbReference type="OrthoDB" id="289126at2"/>
<evidence type="ECO:0000313" key="2">
    <source>
        <dbReference type="EMBL" id="RUL89400.1"/>
    </source>
</evidence>
<accession>A0A432MPY1</accession>